<evidence type="ECO:0000313" key="1">
    <source>
        <dbReference type="EMBL" id="QJA57958.1"/>
    </source>
</evidence>
<dbReference type="EMBL" id="MT141301">
    <property type="protein sequence ID" value="QJA57958.1"/>
    <property type="molecule type" value="Genomic_DNA"/>
</dbReference>
<accession>A0A6M3IL93</accession>
<protein>
    <submittedName>
        <fullName evidence="1">Uncharacterized protein</fullName>
    </submittedName>
</protein>
<gene>
    <name evidence="1" type="ORF">MM415B01532_0007</name>
</gene>
<name>A0A6M3IL93_9ZZZZ</name>
<dbReference type="AlphaFoldDB" id="A0A6M3IL93"/>
<reference evidence="1" key="1">
    <citation type="submission" date="2020-03" db="EMBL/GenBank/DDBJ databases">
        <title>The deep terrestrial virosphere.</title>
        <authorList>
            <person name="Holmfeldt K."/>
            <person name="Nilsson E."/>
            <person name="Simone D."/>
            <person name="Lopez-Fernandez M."/>
            <person name="Wu X."/>
            <person name="de Brujin I."/>
            <person name="Lundin D."/>
            <person name="Andersson A."/>
            <person name="Bertilsson S."/>
            <person name="Dopson M."/>
        </authorList>
    </citation>
    <scope>NUCLEOTIDE SEQUENCE</scope>
    <source>
        <strain evidence="1">MM415B01532</strain>
    </source>
</reference>
<sequence>MKRLDLTGQKFGRLTAIQIDENRHSGRIYWHCQCECGKRTIKSRQLLTTGQTTSCGCKLVDSARERFTTHGMSSSIEYFSWFHMKARCYKTYDKEYKNYGARGISVCARWLESFQNFFSDMGLKPSKKHEIERIDNDGDYSPENCKWATRTEQANNTRHNHFVTIGNKTQTIAQWSRELGIKNQTVRNRLYHGWTPRDALTRPVSISCQKRSTHF</sequence>
<proteinExistence type="predicted"/>
<organism evidence="1">
    <name type="scientific">viral metagenome</name>
    <dbReference type="NCBI Taxonomy" id="1070528"/>
    <lineage>
        <taxon>unclassified sequences</taxon>
        <taxon>metagenomes</taxon>
        <taxon>organismal metagenomes</taxon>
    </lineage>
</organism>